<organism evidence="1 2">
    <name type="scientific">Ralstonia insidiosa</name>
    <dbReference type="NCBI Taxonomy" id="190721"/>
    <lineage>
        <taxon>Bacteria</taxon>
        <taxon>Pseudomonadati</taxon>
        <taxon>Pseudomonadota</taxon>
        <taxon>Betaproteobacteria</taxon>
        <taxon>Burkholderiales</taxon>
        <taxon>Burkholderiaceae</taxon>
        <taxon>Ralstonia</taxon>
    </lineage>
</organism>
<dbReference type="KEGG" id="rin:ACS15_3600"/>
<gene>
    <name evidence="1" type="ORF">ACS15_3600</name>
</gene>
<dbReference type="EMBL" id="CP012605">
    <property type="protein sequence ID" value="ANH72072.1"/>
    <property type="molecule type" value="Genomic_DNA"/>
</dbReference>
<accession>A0AAC9BDJ7</accession>
<name>A0AAC9BDJ7_9RALS</name>
<protein>
    <submittedName>
        <fullName evidence="1">Uncharacterized protein</fullName>
    </submittedName>
</protein>
<reference evidence="1 2" key="1">
    <citation type="submission" date="2015-09" db="EMBL/GenBank/DDBJ databases">
        <authorList>
            <person name="Xu Y."/>
            <person name="Nagy A."/>
            <person name="Liu N.T."/>
            <person name="Nou X."/>
        </authorList>
    </citation>
    <scope>NUCLEOTIDE SEQUENCE [LARGE SCALE GENOMIC DNA]</scope>
    <source>
        <strain evidence="1 2">FC1138</strain>
    </source>
</reference>
<proteinExistence type="predicted"/>
<evidence type="ECO:0000313" key="2">
    <source>
        <dbReference type="Proteomes" id="UP000077927"/>
    </source>
</evidence>
<evidence type="ECO:0000313" key="1">
    <source>
        <dbReference type="EMBL" id="ANH72072.1"/>
    </source>
</evidence>
<dbReference type="Proteomes" id="UP000077927">
    <property type="component" value="Chromosome 1"/>
</dbReference>
<dbReference type="AlphaFoldDB" id="A0AAC9BDJ7"/>
<sequence length="41" mass="4499">MDNFVEKSPATPGKADESAVFLACTISARTPFPQKNQTLMR</sequence>